<dbReference type="RefSeq" id="WP_181472031.1">
    <property type="nucleotide sequence ID" value="NZ_JACEFG010000002.1"/>
</dbReference>
<keyword evidence="2" id="KW-1185">Reference proteome</keyword>
<reference evidence="1 2" key="1">
    <citation type="journal article" date="2004" name="Extremophiles">
        <title>Halobacillus locisalis sp. nov., a halophilic bacterium isolated from a marine solar saltern of the Yellow Sea in Korea.</title>
        <authorList>
            <person name="Yoon J.H."/>
            <person name="Kang K.H."/>
            <person name="Oh T.K."/>
            <person name="Park Y.H."/>
        </authorList>
    </citation>
    <scope>NUCLEOTIDE SEQUENCE [LARGE SCALE GENOMIC DNA]</scope>
    <source>
        <strain evidence="1 2">KCTC 3788</strain>
    </source>
</reference>
<comment type="caution">
    <text evidence="1">The sequence shown here is derived from an EMBL/GenBank/DDBJ whole genome shotgun (WGS) entry which is preliminary data.</text>
</comment>
<gene>
    <name evidence="1" type="ORF">H0266_08765</name>
</gene>
<dbReference type="AlphaFoldDB" id="A0A838CS71"/>
<sequence length="75" mass="8951">MNRQETKQFLSESFYEGVYHRELRLSAKEVELLRQLYPSASVRKVSNHTVKAWYDVCLNRPEKVPRTKRVPTEKV</sequence>
<dbReference type="EMBL" id="JACEFG010000002">
    <property type="protein sequence ID" value="MBA2174982.1"/>
    <property type="molecule type" value="Genomic_DNA"/>
</dbReference>
<evidence type="ECO:0000313" key="2">
    <source>
        <dbReference type="Proteomes" id="UP000571017"/>
    </source>
</evidence>
<organism evidence="1 2">
    <name type="scientific">Halobacillus locisalis</name>
    <dbReference type="NCBI Taxonomy" id="220753"/>
    <lineage>
        <taxon>Bacteria</taxon>
        <taxon>Bacillati</taxon>
        <taxon>Bacillota</taxon>
        <taxon>Bacilli</taxon>
        <taxon>Bacillales</taxon>
        <taxon>Bacillaceae</taxon>
        <taxon>Halobacillus</taxon>
    </lineage>
</organism>
<name>A0A838CS71_9BACI</name>
<dbReference type="Proteomes" id="UP000571017">
    <property type="component" value="Unassembled WGS sequence"/>
</dbReference>
<proteinExistence type="predicted"/>
<protein>
    <submittedName>
        <fullName evidence="1">Uncharacterized protein</fullName>
    </submittedName>
</protein>
<evidence type="ECO:0000313" key="1">
    <source>
        <dbReference type="EMBL" id="MBA2174982.1"/>
    </source>
</evidence>
<accession>A0A838CS71</accession>